<feature type="domain" description="HAUS augmin-like complex subunit 6 N-terminal" evidence="1">
    <location>
        <begin position="1"/>
        <end position="187"/>
    </location>
</feature>
<evidence type="ECO:0000313" key="2">
    <source>
        <dbReference type="EMBL" id="KAK7586038.1"/>
    </source>
</evidence>
<reference evidence="2 3" key="1">
    <citation type="submission" date="2024-03" db="EMBL/GenBank/DDBJ databases">
        <title>Adaptation during the transition from Ophiocordyceps entomopathogen to insect associate is accompanied by gene loss and intensified selection.</title>
        <authorList>
            <person name="Ward C.M."/>
            <person name="Onetto C.A."/>
            <person name="Borneman A.R."/>
        </authorList>
    </citation>
    <scope>NUCLEOTIDE SEQUENCE [LARGE SCALE GENOMIC DNA]</scope>
    <source>
        <strain evidence="2">AWRI1</strain>
        <tissue evidence="2">Single Adult Female</tissue>
    </source>
</reference>
<proteinExistence type="predicted"/>
<accession>A0AAN9Y2P5</accession>
<evidence type="ECO:0000259" key="1">
    <source>
        <dbReference type="Pfam" id="PF14661"/>
    </source>
</evidence>
<protein>
    <recommendedName>
        <fullName evidence="1">HAUS augmin-like complex subunit 6 N-terminal domain-containing protein</fullName>
    </recommendedName>
</protein>
<dbReference type="Proteomes" id="UP001367676">
    <property type="component" value="Unassembled WGS sequence"/>
</dbReference>
<sequence>MFKRPSTKGMQSVFYSLMYIVNAEYCKKSVPWPISFSQDNYRFRTSVIEFINKECPDFEVPALLPSLLNKVDGEKYVRFVFNFVTYITQKVLAMKFGELTLQKPNASQNYEENLSLLNDVIVTSLADHDTELSEHKNFVEKSDILLNSSVSELQTKLKEYQSGRQSIYADLKDALSYTNITEETAVECVFSSYEDELMELKNHLEHLKKTVHSKFERKEYLIRLIKMRKKLDSNIFDVDTFKSYINENLAQQIKVPLPTLMATLFTSRGDTCEIQLINFLRYGHLVIQKQMQRALKLSPNDQQLAIYQSVDSLSSCTLKRLDSFRSLCTKLDDVIKDSHRTDSVLQVPSLGDDSNNTWVNLYVLLKSHDKYVPRLRIPSVEKPLLVDFRKDEGDTDPITRMKKRLQLVGQKI</sequence>
<dbReference type="EMBL" id="JBBCAQ010000027">
    <property type="protein sequence ID" value="KAK7586038.1"/>
    <property type="molecule type" value="Genomic_DNA"/>
</dbReference>
<keyword evidence="3" id="KW-1185">Reference proteome</keyword>
<dbReference type="Pfam" id="PF14661">
    <property type="entry name" value="HAUS6_N"/>
    <property type="match status" value="1"/>
</dbReference>
<comment type="caution">
    <text evidence="2">The sequence shown here is derived from an EMBL/GenBank/DDBJ whole genome shotgun (WGS) entry which is preliminary data.</text>
</comment>
<evidence type="ECO:0000313" key="3">
    <source>
        <dbReference type="Proteomes" id="UP001367676"/>
    </source>
</evidence>
<dbReference type="InterPro" id="IPR028163">
    <property type="entry name" value="HAUS_6_N"/>
</dbReference>
<dbReference type="AlphaFoldDB" id="A0AAN9Y2P5"/>
<organism evidence="2 3">
    <name type="scientific">Parthenolecanium corni</name>
    <dbReference type="NCBI Taxonomy" id="536013"/>
    <lineage>
        <taxon>Eukaryota</taxon>
        <taxon>Metazoa</taxon>
        <taxon>Ecdysozoa</taxon>
        <taxon>Arthropoda</taxon>
        <taxon>Hexapoda</taxon>
        <taxon>Insecta</taxon>
        <taxon>Pterygota</taxon>
        <taxon>Neoptera</taxon>
        <taxon>Paraneoptera</taxon>
        <taxon>Hemiptera</taxon>
        <taxon>Sternorrhyncha</taxon>
        <taxon>Coccoidea</taxon>
        <taxon>Coccidae</taxon>
        <taxon>Parthenolecanium</taxon>
    </lineage>
</organism>
<gene>
    <name evidence="2" type="ORF">V9T40_003914</name>
</gene>
<name>A0AAN9Y2P5_9HEMI</name>